<proteinExistence type="predicted"/>
<feature type="transmembrane region" description="Helical" evidence="2">
    <location>
        <begin position="16"/>
        <end position="36"/>
    </location>
</feature>
<dbReference type="AlphaFoldDB" id="A0A4C1S8K3"/>
<protein>
    <submittedName>
        <fullName evidence="3">Uncharacterized protein</fullName>
    </submittedName>
</protein>
<evidence type="ECO:0000313" key="3">
    <source>
        <dbReference type="EMBL" id="GBO98602.1"/>
    </source>
</evidence>
<evidence type="ECO:0000256" key="2">
    <source>
        <dbReference type="SAM" id="Phobius"/>
    </source>
</evidence>
<keyword evidence="4" id="KW-1185">Reference proteome</keyword>
<sequence length="84" mass="9548">MVPYLRAGRPDGARGSALPCPALASSAIVCLYYSFVISYRRILIYRLLNICTLMAYEFPFPYLSSHQQSSDERSNKTDEDEFNS</sequence>
<feature type="region of interest" description="Disordered" evidence="1">
    <location>
        <begin position="64"/>
        <end position="84"/>
    </location>
</feature>
<name>A0A4C1S8K3_EUMVA</name>
<reference evidence="3 4" key="1">
    <citation type="journal article" date="2019" name="Commun. Biol.">
        <title>The bagworm genome reveals a unique fibroin gene that provides high tensile strength.</title>
        <authorList>
            <person name="Kono N."/>
            <person name="Nakamura H."/>
            <person name="Ohtoshi R."/>
            <person name="Tomita M."/>
            <person name="Numata K."/>
            <person name="Arakawa K."/>
        </authorList>
    </citation>
    <scope>NUCLEOTIDE SEQUENCE [LARGE SCALE GENOMIC DNA]</scope>
</reference>
<keyword evidence="2" id="KW-0472">Membrane</keyword>
<evidence type="ECO:0000313" key="4">
    <source>
        <dbReference type="Proteomes" id="UP000299102"/>
    </source>
</evidence>
<dbReference type="Proteomes" id="UP000299102">
    <property type="component" value="Unassembled WGS sequence"/>
</dbReference>
<comment type="caution">
    <text evidence="3">The sequence shown here is derived from an EMBL/GenBank/DDBJ whole genome shotgun (WGS) entry which is preliminary data.</text>
</comment>
<keyword evidence="2" id="KW-0812">Transmembrane</keyword>
<accession>A0A4C1S8K3</accession>
<evidence type="ECO:0000256" key="1">
    <source>
        <dbReference type="SAM" id="MobiDB-lite"/>
    </source>
</evidence>
<gene>
    <name evidence="3" type="ORF">EVAR_97401_1</name>
</gene>
<organism evidence="3 4">
    <name type="scientific">Eumeta variegata</name>
    <name type="common">Bagworm moth</name>
    <name type="synonym">Eumeta japonica</name>
    <dbReference type="NCBI Taxonomy" id="151549"/>
    <lineage>
        <taxon>Eukaryota</taxon>
        <taxon>Metazoa</taxon>
        <taxon>Ecdysozoa</taxon>
        <taxon>Arthropoda</taxon>
        <taxon>Hexapoda</taxon>
        <taxon>Insecta</taxon>
        <taxon>Pterygota</taxon>
        <taxon>Neoptera</taxon>
        <taxon>Endopterygota</taxon>
        <taxon>Lepidoptera</taxon>
        <taxon>Glossata</taxon>
        <taxon>Ditrysia</taxon>
        <taxon>Tineoidea</taxon>
        <taxon>Psychidae</taxon>
        <taxon>Oiketicinae</taxon>
        <taxon>Eumeta</taxon>
    </lineage>
</organism>
<dbReference type="EMBL" id="BGZK01003197">
    <property type="protein sequence ID" value="GBO98602.1"/>
    <property type="molecule type" value="Genomic_DNA"/>
</dbReference>
<keyword evidence="2" id="KW-1133">Transmembrane helix</keyword>